<evidence type="ECO:0000259" key="7">
    <source>
        <dbReference type="Pfam" id="PF01494"/>
    </source>
</evidence>
<dbReference type="Gene3D" id="3.50.50.60">
    <property type="entry name" value="FAD/NAD(P)-binding domain"/>
    <property type="match status" value="1"/>
</dbReference>
<dbReference type="SUPFAM" id="SSF51905">
    <property type="entry name" value="FAD/NAD(P)-binding domain"/>
    <property type="match status" value="1"/>
</dbReference>
<keyword evidence="5" id="KW-0503">Monooxygenase</keyword>
<sequence>MFRGIKVQQQLRRPENERLNVIVVGAGLGGLGAAIALLLAGHNVHVLESASQIGEVGAGIQVLPNSSRVLIQWGLGPRLARLATIPEQVTMIGWKGNVLTTYDFEAAAKEYKSPFWDFHRADLHRCLLDRAQELGATFQTNSRVVDIDFSKADIATVELAGGRRLSADLVIGADGIFSRCREIMLGRESPPVATGDLAYRVLLSTEGMRDDPELSAFIDTHHVRYWMGPEKHAVTYVLRNGELLNMVLLVPDDMPPGAPTIDASVDEMRALFADWDPRIPKLLKFCKSVQKWRLCYRPGLETPWYNSTGTFALLGDAVHATLPYLASGAGMSLEDGAVLGHCFARIKDTSPSSKLSALAIYEKCRRHRTESIVDRGNLQQHLYHIDDGEEQRARDERFKAFERVEKEVVDKGLRAGGYVLPEGLEDGTDPLAWRRHGVGRWLIGYDCERDVERVWPREEGEGKEVRASL</sequence>
<dbReference type="PRINTS" id="PR00420">
    <property type="entry name" value="RNGMNOXGNASE"/>
</dbReference>
<comment type="similarity">
    <text evidence="1">Belongs to the paxM FAD-dependent monooxygenase family.</text>
</comment>
<comment type="caution">
    <text evidence="8">The sequence shown here is derived from an EMBL/GenBank/DDBJ whole genome shotgun (WGS) entry which is preliminary data.</text>
</comment>
<evidence type="ECO:0000256" key="3">
    <source>
        <dbReference type="ARBA" id="ARBA00022827"/>
    </source>
</evidence>
<dbReference type="InterPro" id="IPR050493">
    <property type="entry name" value="FAD-dep_Monooxygenase_BioMet"/>
</dbReference>
<evidence type="ECO:0000256" key="4">
    <source>
        <dbReference type="ARBA" id="ARBA00023002"/>
    </source>
</evidence>
<evidence type="ECO:0000256" key="1">
    <source>
        <dbReference type="ARBA" id="ARBA00007992"/>
    </source>
</evidence>
<feature type="domain" description="FAD-binding" evidence="7">
    <location>
        <begin position="19"/>
        <end position="375"/>
    </location>
</feature>
<dbReference type="EMBL" id="JAXOVC010000005">
    <property type="protein sequence ID" value="KAK4501616.1"/>
    <property type="molecule type" value="Genomic_DNA"/>
</dbReference>
<protein>
    <recommendedName>
        <fullName evidence="7">FAD-binding domain-containing protein</fullName>
    </recommendedName>
</protein>
<accession>A0ABR0EJB3</accession>
<dbReference type="InterPro" id="IPR002938">
    <property type="entry name" value="FAD-bd"/>
</dbReference>
<feature type="transmembrane region" description="Helical" evidence="6">
    <location>
        <begin position="21"/>
        <end position="41"/>
    </location>
</feature>
<evidence type="ECO:0000256" key="6">
    <source>
        <dbReference type="SAM" id="Phobius"/>
    </source>
</evidence>
<keyword evidence="2" id="KW-0285">Flavoprotein</keyword>
<dbReference type="SUPFAM" id="SSF54373">
    <property type="entry name" value="FAD-linked reductases, C-terminal domain"/>
    <property type="match status" value="1"/>
</dbReference>
<keyword evidence="6" id="KW-1133">Transmembrane helix</keyword>
<dbReference type="Pfam" id="PF01494">
    <property type="entry name" value="FAD_binding_3"/>
    <property type="match status" value="1"/>
</dbReference>
<gene>
    <name evidence="8" type="ORF">PRZ48_007425</name>
</gene>
<keyword evidence="3" id="KW-0274">FAD</keyword>
<dbReference type="PANTHER" id="PTHR13789:SF242">
    <property type="entry name" value="FAD-BINDING DOMAIN-CONTAINING PROTEIN"/>
    <property type="match status" value="1"/>
</dbReference>
<dbReference type="Proteomes" id="UP001305779">
    <property type="component" value="Unassembled WGS sequence"/>
</dbReference>
<keyword evidence="4" id="KW-0560">Oxidoreductase</keyword>
<evidence type="ECO:0000256" key="2">
    <source>
        <dbReference type="ARBA" id="ARBA00022630"/>
    </source>
</evidence>
<reference evidence="8 9" key="1">
    <citation type="journal article" date="2023" name="G3 (Bethesda)">
        <title>A chromosome-level genome assembly of Zasmidium syzygii isolated from banana leaves.</title>
        <authorList>
            <person name="van Westerhoven A.C."/>
            <person name="Mehrabi R."/>
            <person name="Talebi R."/>
            <person name="Steentjes M.B.F."/>
            <person name="Corcolon B."/>
            <person name="Chong P.A."/>
            <person name="Kema G.H.J."/>
            <person name="Seidl M.F."/>
        </authorList>
    </citation>
    <scope>NUCLEOTIDE SEQUENCE [LARGE SCALE GENOMIC DNA]</scope>
    <source>
        <strain evidence="8 9">P124</strain>
    </source>
</reference>
<dbReference type="InterPro" id="IPR036188">
    <property type="entry name" value="FAD/NAD-bd_sf"/>
</dbReference>
<keyword evidence="6" id="KW-0812">Transmembrane</keyword>
<keyword evidence="6" id="KW-0472">Membrane</keyword>
<dbReference type="PANTHER" id="PTHR13789">
    <property type="entry name" value="MONOOXYGENASE"/>
    <property type="match status" value="1"/>
</dbReference>
<name>A0ABR0EJB3_ZASCE</name>
<evidence type="ECO:0000256" key="5">
    <source>
        <dbReference type="ARBA" id="ARBA00023033"/>
    </source>
</evidence>
<evidence type="ECO:0000313" key="9">
    <source>
        <dbReference type="Proteomes" id="UP001305779"/>
    </source>
</evidence>
<proteinExistence type="inferred from homology"/>
<evidence type="ECO:0000313" key="8">
    <source>
        <dbReference type="EMBL" id="KAK4501616.1"/>
    </source>
</evidence>
<keyword evidence="9" id="KW-1185">Reference proteome</keyword>
<organism evidence="8 9">
    <name type="scientific">Zasmidium cellare</name>
    <name type="common">Wine cellar mold</name>
    <name type="synonym">Racodium cellare</name>
    <dbReference type="NCBI Taxonomy" id="395010"/>
    <lineage>
        <taxon>Eukaryota</taxon>
        <taxon>Fungi</taxon>
        <taxon>Dikarya</taxon>
        <taxon>Ascomycota</taxon>
        <taxon>Pezizomycotina</taxon>
        <taxon>Dothideomycetes</taxon>
        <taxon>Dothideomycetidae</taxon>
        <taxon>Mycosphaerellales</taxon>
        <taxon>Mycosphaerellaceae</taxon>
        <taxon>Zasmidium</taxon>
    </lineage>
</organism>